<dbReference type="EMBL" id="JAIFZO010000002">
    <property type="protein sequence ID" value="MCX4231970.1"/>
    <property type="molecule type" value="Genomic_DNA"/>
</dbReference>
<evidence type="ECO:0000313" key="2">
    <source>
        <dbReference type="Proteomes" id="UP001165590"/>
    </source>
</evidence>
<organism evidence="1 2">
    <name type="scientific">Streptomyces ortus</name>
    <dbReference type="NCBI Taxonomy" id="2867268"/>
    <lineage>
        <taxon>Bacteria</taxon>
        <taxon>Bacillati</taxon>
        <taxon>Actinomycetota</taxon>
        <taxon>Actinomycetes</taxon>
        <taxon>Kitasatosporales</taxon>
        <taxon>Streptomycetaceae</taxon>
        <taxon>Streptomyces</taxon>
    </lineage>
</organism>
<dbReference type="Pfam" id="PF19730">
    <property type="entry name" value="DUF6221"/>
    <property type="match status" value="1"/>
</dbReference>
<comment type="caution">
    <text evidence="1">The sequence shown here is derived from an EMBL/GenBank/DDBJ whole genome shotgun (WGS) entry which is preliminary data.</text>
</comment>
<proteinExistence type="predicted"/>
<evidence type="ECO:0000313" key="1">
    <source>
        <dbReference type="EMBL" id="MCX4231970.1"/>
    </source>
</evidence>
<keyword evidence="2" id="KW-1185">Reference proteome</keyword>
<gene>
    <name evidence="1" type="ORF">K3769_04090</name>
</gene>
<sequence>MDGLVKWLGEQLDEDFEAVRLLLGVNAMAAYRRGEPVPRWVPSPEGDAGVWDTAGTPRVKFVWARERDHIIRHDPARVLREIEAKRQLIHEHADVNDGSCGTCVDGAWGYPTHGGSSPQRYPCKTLRLLALPYADRPGYDESWRP</sequence>
<dbReference type="Proteomes" id="UP001165590">
    <property type="component" value="Unassembled WGS sequence"/>
</dbReference>
<dbReference type="RefSeq" id="WP_267025073.1">
    <property type="nucleotide sequence ID" value="NZ_JAIFZO010000002.1"/>
</dbReference>
<reference evidence="1" key="1">
    <citation type="journal article" date="2022" name="bioRxiv">
        <title>Discovery and biosynthetic assessment of Streptomyces ortus sp nov. isolated from a deep-sea sponge.</title>
        <authorList>
            <person name="Williams S.E."/>
        </authorList>
    </citation>
    <scope>NUCLEOTIDE SEQUENCE</scope>
    <source>
        <strain evidence="1">A15ISP2-DRY2</strain>
    </source>
</reference>
<accession>A0ABT3UWM4</accession>
<dbReference type="InterPro" id="IPR046193">
    <property type="entry name" value="DUF6221"/>
</dbReference>
<name>A0ABT3UWM4_9ACTN</name>
<protein>
    <submittedName>
        <fullName evidence="1">DUF6221 family protein</fullName>
    </submittedName>
</protein>